<dbReference type="InterPro" id="IPR014776">
    <property type="entry name" value="4pyrrole_Mease_sub2"/>
</dbReference>
<dbReference type="PROSITE" id="PS01296">
    <property type="entry name" value="RSMI"/>
    <property type="match status" value="1"/>
</dbReference>
<dbReference type="SUPFAM" id="SSF53790">
    <property type="entry name" value="Tetrapyrrole methylase"/>
    <property type="match status" value="1"/>
</dbReference>
<evidence type="ECO:0000256" key="4">
    <source>
        <dbReference type="ARBA" id="ARBA00022679"/>
    </source>
</evidence>
<evidence type="ECO:0000256" key="5">
    <source>
        <dbReference type="ARBA" id="ARBA00022691"/>
    </source>
</evidence>
<evidence type="ECO:0000256" key="1">
    <source>
        <dbReference type="ARBA" id="ARBA00022490"/>
    </source>
</evidence>
<evidence type="ECO:0000259" key="7">
    <source>
        <dbReference type="Pfam" id="PF00590"/>
    </source>
</evidence>
<keyword evidence="1 6" id="KW-0963">Cytoplasm</keyword>
<dbReference type="InterPro" id="IPR008189">
    <property type="entry name" value="rRNA_ssu_MeTfrase_I"/>
</dbReference>
<comment type="similarity">
    <text evidence="6">Belongs to the methyltransferase superfamily. RsmI family.</text>
</comment>
<keyword evidence="3 6" id="KW-0489">Methyltransferase</keyword>
<feature type="domain" description="Tetrapyrrole methylase" evidence="7">
    <location>
        <begin position="14"/>
        <end position="214"/>
    </location>
</feature>
<comment type="subcellular location">
    <subcellularLocation>
        <location evidence="6">Cytoplasm</location>
    </subcellularLocation>
</comment>
<dbReference type="Pfam" id="PF00590">
    <property type="entry name" value="TP_methylase"/>
    <property type="match status" value="1"/>
</dbReference>
<evidence type="ECO:0000313" key="9">
    <source>
        <dbReference type="Proteomes" id="UP001059480"/>
    </source>
</evidence>
<evidence type="ECO:0000313" key="8">
    <source>
        <dbReference type="EMBL" id="MCQ9210405.1"/>
    </source>
</evidence>
<keyword evidence="4 6" id="KW-0808">Transferase</keyword>
<dbReference type="Proteomes" id="UP001059480">
    <property type="component" value="Unassembled WGS sequence"/>
</dbReference>
<dbReference type="Gene3D" id="3.40.1010.10">
    <property type="entry name" value="Cobalt-precorrin-4 Transmethylase, Domain 1"/>
    <property type="match status" value="1"/>
</dbReference>
<dbReference type="PANTHER" id="PTHR46111">
    <property type="entry name" value="RIBOSOMAL RNA SMALL SUBUNIT METHYLTRANSFERASE I"/>
    <property type="match status" value="1"/>
</dbReference>
<dbReference type="PANTHER" id="PTHR46111:SF1">
    <property type="entry name" value="RIBOSOMAL RNA SMALL SUBUNIT METHYLTRANSFERASE I"/>
    <property type="match status" value="1"/>
</dbReference>
<sequence>MERQKSFEHQEIGKLYLVPTPIGNLEDITFRAIRVLQEVSLILAEDTRHTKKLLNHFDIDTPQLSFHEHNSRQRIPGLVVDLLAGKSMAQVSDAGTPSISDPGFELVQACIEAGIPVIPLPGANAAISALIASGLVPQPFYFFGFLPRRKKDRIEQLEALKSRSETVILYESPYRLKECFSQIAQVYGEHQMVVLSRELTKKHEEFIRGSAKELMDLLEEETLKGECCILIGSKSKNEMRINRLDEEEDPAETSEMSVIDFVAYLQTNQDLSQKDAIKKVAKIRQMRKQDVYRLVHQEEQAENGEA</sequence>
<dbReference type="NCBIfam" id="TIGR00096">
    <property type="entry name" value="16S rRNA (cytidine(1402)-2'-O)-methyltransferase"/>
    <property type="match status" value="1"/>
</dbReference>
<evidence type="ECO:0000256" key="3">
    <source>
        <dbReference type="ARBA" id="ARBA00022603"/>
    </source>
</evidence>
<gene>
    <name evidence="6 8" type="primary">rsmI</name>
    <name evidence="8" type="ORF">NPA36_07555</name>
</gene>
<reference evidence="8" key="3">
    <citation type="journal article" date="2023" name="Microbiol. Resour. Announc.">
        <title>Draft Genome Sequence of Granulicatella sp. Strain S8, Isolated from a Marine Fish, Seriola quinqueradiata.</title>
        <authorList>
            <person name="Lee M."/>
            <person name="Farooq A."/>
            <person name="Jeong J.B."/>
            <person name="Jung M.Y."/>
        </authorList>
    </citation>
    <scope>NUCLEOTIDE SEQUENCE</scope>
    <source>
        <strain evidence="8">S8</strain>
    </source>
</reference>
<dbReference type="InterPro" id="IPR000878">
    <property type="entry name" value="4pyrrol_Mease"/>
</dbReference>
<organism evidence="8 9">
    <name type="scientific">Granulicatella seriolae</name>
    <dbReference type="NCBI Taxonomy" id="2967226"/>
    <lineage>
        <taxon>Bacteria</taxon>
        <taxon>Bacillati</taxon>
        <taxon>Bacillota</taxon>
        <taxon>Bacilli</taxon>
        <taxon>Lactobacillales</taxon>
        <taxon>Carnobacteriaceae</taxon>
        <taxon>Granulicatella</taxon>
    </lineage>
</organism>
<comment type="caution">
    <text evidence="8">The sequence shown here is derived from an EMBL/GenBank/DDBJ whole genome shotgun (WGS) entry which is preliminary data.</text>
</comment>
<evidence type="ECO:0000256" key="6">
    <source>
        <dbReference type="HAMAP-Rule" id="MF_01877"/>
    </source>
</evidence>
<dbReference type="InterPro" id="IPR014777">
    <property type="entry name" value="4pyrrole_Mease_sub1"/>
</dbReference>
<reference evidence="8" key="2">
    <citation type="journal article" date="2023" name="Curr. Microbiol.">
        <title>Granulicatella seriolae sp. nov., a Novel Facultative Anaerobe Isolated from Yellowtail Marine Fish.</title>
        <authorList>
            <person name="Lee M."/>
            <person name="Choi Y.J."/>
            <person name="Farooq A."/>
            <person name="Jeong J.B."/>
            <person name="Jung M.Y."/>
        </authorList>
    </citation>
    <scope>NUCLEOTIDE SEQUENCE</scope>
    <source>
        <strain evidence="8">S8</strain>
    </source>
</reference>
<dbReference type="InterPro" id="IPR018063">
    <property type="entry name" value="SAM_MeTrfase_RsmI_CS"/>
</dbReference>
<comment type="function">
    <text evidence="6">Catalyzes the 2'-O-methylation of the ribose of cytidine 1402 (C1402) in 16S rRNA.</text>
</comment>
<reference evidence="8" key="1">
    <citation type="submission" date="2022-07" db="EMBL/GenBank/DDBJ databases">
        <authorList>
            <person name="Jung M.-Y."/>
            <person name="Lee M."/>
        </authorList>
    </citation>
    <scope>NUCLEOTIDE SEQUENCE</scope>
    <source>
        <strain evidence="8">S8</strain>
    </source>
</reference>
<dbReference type="GO" id="GO:0032259">
    <property type="term" value="P:methylation"/>
    <property type="evidence" value="ECO:0007669"/>
    <property type="project" value="UniProtKB-KW"/>
</dbReference>
<dbReference type="PIRSF" id="PIRSF005917">
    <property type="entry name" value="MTase_YraL"/>
    <property type="match status" value="1"/>
</dbReference>
<dbReference type="RefSeq" id="WP_256945518.1">
    <property type="nucleotide sequence ID" value="NZ_JANHNZ010000007.1"/>
</dbReference>
<accession>A0ABT1WPH5</accession>
<dbReference type="EMBL" id="JANHNZ010000007">
    <property type="protein sequence ID" value="MCQ9210405.1"/>
    <property type="molecule type" value="Genomic_DNA"/>
</dbReference>
<dbReference type="EC" id="2.1.1.198" evidence="6"/>
<keyword evidence="2 6" id="KW-0698">rRNA processing</keyword>
<evidence type="ECO:0000256" key="2">
    <source>
        <dbReference type="ARBA" id="ARBA00022552"/>
    </source>
</evidence>
<dbReference type="CDD" id="cd11648">
    <property type="entry name" value="RsmI"/>
    <property type="match status" value="1"/>
</dbReference>
<comment type="catalytic activity">
    <reaction evidence="6">
        <text>cytidine(1402) in 16S rRNA + S-adenosyl-L-methionine = 2'-O-methylcytidine(1402) in 16S rRNA + S-adenosyl-L-homocysteine + H(+)</text>
        <dbReference type="Rhea" id="RHEA:42924"/>
        <dbReference type="Rhea" id="RHEA-COMP:10285"/>
        <dbReference type="Rhea" id="RHEA-COMP:10286"/>
        <dbReference type="ChEBI" id="CHEBI:15378"/>
        <dbReference type="ChEBI" id="CHEBI:57856"/>
        <dbReference type="ChEBI" id="CHEBI:59789"/>
        <dbReference type="ChEBI" id="CHEBI:74495"/>
        <dbReference type="ChEBI" id="CHEBI:82748"/>
        <dbReference type="EC" id="2.1.1.198"/>
    </reaction>
</comment>
<dbReference type="Gene3D" id="3.30.950.10">
    <property type="entry name" value="Methyltransferase, Cobalt-precorrin-4 Transmethylase, Domain 2"/>
    <property type="match status" value="1"/>
</dbReference>
<keyword evidence="9" id="KW-1185">Reference proteome</keyword>
<protein>
    <recommendedName>
        <fullName evidence="6">Ribosomal RNA small subunit methyltransferase I</fullName>
        <ecNumber evidence="6">2.1.1.198</ecNumber>
    </recommendedName>
    <alternativeName>
        <fullName evidence="6">16S rRNA 2'-O-ribose C1402 methyltransferase</fullName>
    </alternativeName>
    <alternativeName>
        <fullName evidence="6">rRNA (cytidine-2'-O-)-methyltransferase RsmI</fullName>
    </alternativeName>
</protein>
<dbReference type="HAMAP" id="MF_01877">
    <property type="entry name" value="16SrRNA_methyltr_I"/>
    <property type="match status" value="1"/>
</dbReference>
<name>A0ABT1WPH5_9LACT</name>
<dbReference type="InterPro" id="IPR035996">
    <property type="entry name" value="4pyrrol_Methylase_sf"/>
</dbReference>
<proteinExistence type="inferred from homology"/>
<keyword evidence="5 6" id="KW-0949">S-adenosyl-L-methionine</keyword>
<dbReference type="GO" id="GO:0008168">
    <property type="term" value="F:methyltransferase activity"/>
    <property type="evidence" value="ECO:0007669"/>
    <property type="project" value="UniProtKB-KW"/>
</dbReference>